<evidence type="ECO:0000256" key="6">
    <source>
        <dbReference type="SAM" id="Phobius"/>
    </source>
</evidence>
<dbReference type="EMBL" id="RZNJ01000001">
    <property type="protein sequence ID" value="RUT35203.1"/>
    <property type="molecule type" value="Genomic_DNA"/>
</dbReference>
<name>A0A433XMC8_9HYPH</name>
<reference evidence="7 8" key="1">
    <citation type="journal article" date="2016" name="Int. J. Syst. Evol. Microbiol.">
        <title>Arsenicitalea aurantiaca gen. nov., sp. nov., a new member of the family Hyphomicrobiaceae, isolated from high-arsenic sediment.</title>
        <authorList>
            <person name="Mu Y."/>
            <person name="Zhou L."/>
            <person name="Zeng X.C."/>
            <person name="Liu L."/>
            <person name="Pan Y."/>
            <person name="Chen X."/>
            <person name="Wang J."/>
            <person name="Li S."/>
            <person name="Li W.J."/>
            <person name="Wang Y."/>
        </authorList>
    </citation>
    <scope>NUCLEOTIDE SEQUENCE [LARGE SCALE GENOMIC DNA]</scope>
    <source>
        <strain evidence="7 8">42-50</strain>
    </source>
</reference>
<keyword evidence="2" id="KW-1003">Cell membrane</keyword>
<feature type="transmembrane region" description="Helical" evidence="6">
    <location>
        <begin position="214"/>
        <end position="236"/>
    </location>
</feature>
<dbReference type="RefSeq" id="WP_127187321.1">
    <property type="nucleotide sequence ID" value="NZ_RZNJ01000001.1"/>
</dbReference>
<evidence type="ECO:0000256" key="1">
    <source>
        <dbReference type="ARBA" id="ARBA00004651"/>
    </source>
</evidence>
<evidence type="ECO:0000313" key="7">
    <source>
        <dbReference type="EMBL" id="RUT35203.1"/>
    </source>
</evidence>
<organism evidence="7 8">
    <name type="scientific">Arsenicitalea aurantiaca</name>
    <dbReference type="NCBI Taxonomy" id="1783274"/>
    <lineage>
        <taxon>Bacteria</taxon>
        <taxon>Pseudomonadati</taxon>
        <taxon>Pseudomonadota</taxon>
        <taxon>Alphaproteobacteria</taxon>
        <taxon>Hyphomicrobiales</taxon>
        <taxon>Devosiaceae</taxon>
        <taxon>Arsenicitalea</taxon>
    </lineage>
</organism>
<dbReference type="Pfam" id="PF09678">
    <property type="entry name" value="Caa3_CtaG"/>
    <property type="match status" value="1"/>
</dbReference>
<keyword evidence="4 6" id="KW-1133">Transmembrane helix</keyword>
<keyword evidence="5 6" id="KW-0472">Membrane</keyword>
<feature type="transmembrane region" description="Helical" evidence="6">
    <location>
        <begin position="136"/>
        <end position="156"/>
    </location>
</feature>
<keyword evidence="3 6" id="KW-0812">Transmembrane</keyword>
<dbReference type="GO" id="GO:0005886">
    <property type="term" value="C:plasma membrane"/>
    <property type="evidence" value="ECO:0007669"/>
    <property type="project" value="UniProtKB-SubCell"/>
</dbReference>
<gene>
    <name evidence="7" type="ORF">EMQ25_02685</name>
</gene>
<comment type="subcellular location">
    <subcellularLocation>
        <location evidence="1">Cell membrane</location>
        <topology evidence="1">Multi-pass membrane protein</topology>
    </subcellularLocation>
</comment>
<protein>
    <submittedName>
        <fullName evidence="7">Cytochrome c oxidase assembly protein</fullName>
    </submittedName>
</protein>
<feature type="transmembrane region" description="Helical" evidence="6">
    <location>
        <begin position="168"/>
        <end position="194"/>
    </location>
</feature>
<proteinExistence type="predicted"/>
<feature type="transmembrane region" description="Helical" evidence="6">
    <location>
        <begin position="81"/>
        <end position="100"/>
    </location>
</feature>
<evidence type="ECO:0000256" key="3">
    <source>
        <dbReference type="ARBA" id="ARBA00022692"/>
    </source>
</evidence>
<evidence type="ECO:0000256" key="5">
    <source>
        <dbReference type="ARBA" id="ARBA00023136"/>
    </source>
</evidence>
<evidence type="ECO:0000256" key="2">
    <source>
        <dbReference type="ARBA" id="ARBA00022475"/>
    </source>
</evidence>
<dbReference type="OrthoDB" id="259025at2"/>
<evidence type="ECO:0000313" key="8">
    <source>
        <dbReference type="Proteomes" id="UP000281547"/>
    </source>
</evidence>
<feature type="transmembrane region" description="Helical" evidence="6">
    <location>
        <begin position="54"/>
        <end position="75"/>
    </location>
</feature>
<sequence length="247" mass="26603">MTGPFDAYCGPPPAPDALWTSWNLDPVLLFAFALVTALFLTLRRNASLFELRAFAGGMALLVIAFVSPLCALTTALFSARIVHHLLLVAFAAPLLALALPWRAMHRLTTPVFIFHTAVFWAWHIPDAYAFALSDTLGYWLMQASLLGSALLLWQAVLGQGALATRLSVLLGSIIQMGLLGALLTFAPVALYAPHFDTTALYGMTPLTDQQLGGLLMWVPAALPYLGVALMLVLPLFSGRDGRAGEPN</sequence>
<accession>A0A433XMC8</accession>
<feature type="transmembrane region" description="Helical" evidence="6">
    <location>
        <begin position="107"/>
        <end position="124"/>
    </location>
</feature>
<evidence type="ECO:0000256" key="4">
    <source>
        <dbReference type="ARBA" id="ARBA00022989"/>
    </source>
</evidence>
<dbReference type="AlphaFoldDB" id="A0A433XMC8"/>
<comment type="caution">
    <text evidence="7">The sequence shown here is derived from an EMBL/GenBank/DDBJ whole genome shotgun (WGS) entry which is preliminary data.</text>
</comment>
<dbReference type="Proteomes" id="UP000281547">
    <property type="component" value="Unassembled WGS sequence"/>
</dbReference>
<keyword evidence="8" id="KW-1185">Reference proteome</keyword>
<feature type="transmembrane region" description="Helical" evidence="6">
    <location>
        <begin position="22"/>
        <end position="42"/>
    </location>
</feature>
<dbReference type="InterPro" id="IPR019108">
    <property type="entry name" value="Caa3_assmbl_CtaG-rel"/>
</dbReference>